<evidence type="ECO:0000313" key="1">
    <source>
        <dbReference type="EMBL" id="RYQ97366.1"/>
    </source>
</evidence>
<evidence type="ECO:0000313" key="2">
    <source>
        <dbReference type="Proteomes" id="UP000289738"/>
    </source>
</evidence>
<reference evidence="1 2" key="1">
    <citation type="submission" date="2019-01" db="EMBL/GenBank/DDBJ databases">
        <title>Sequencing of cultivated peanut Arachis hypogaea provides insights into genome evolution and oil improvement.</title>
        <authorList>
            <person name="Chen X."/>
        </authorList>
    </citation>
    <scope>NUCLEOTIDE SEQUENCE [LARGE SCALE GENOMIC DNA]</scope>
    <source>
        <strain evidence="2">cv. Fuhuasheng</strain>
        <tissue evidence="1">Leaves</tissue>
    </source>
</reference>
<sequence>MYIHRIGSSMRKLLTFSVSLSPTLQVCIEFDIVLPLLSFGKILILLGGHQWELPFVVKHLPISDTASIQIEPLGCMP</sequence>
<comment type="caution">
    <text evidence="1">The sequence shown here is derived from an EMBL/GenBank/DDBJ whole genome shotgun (WGS) entry which is preliminary data.</text>
</comment>
<dbReference type="AlphaFoldDB" id="A0A444Y676"/>
<protein>
    <submittedName>
        <fullName evidence="1">Uncharacterized protein</fullName>
    </submittedName>
</protein>
<dbReference type="EMBL" id="SDMP01000018">
    <property type="protein sequence ID" value="RYQ97366.1"/>
    <property type="molecule type" value="Genomic_DNA"/>
</dbReference>
<gene>
    <name evidence="1" type="ORF">Ahy_B08g093410</name>
</gene>
<name>A0A444Y676_ARAHY</name>
<proteinExistence type="predicted"/>
<dbReference type="Proteomes" id="UP000289738">
    <property type="component" value="Chromosome B08"/>
</dbReference>
<organism evidence="1 2">
    <name type="scientific">Arachis hypogaea</name>
    <name type="common">Peanut</name>
    <dbReference type="NCBI Taxonomy" id="3818"/>
    <lineage>
        <taxon>Eukaryota</taxon>
        <taxon>Viridiplantae</taxon>
        <taxon>Streptophyta</taxon>
        <taxon>Embryophyta</taxon>
        <taxon>Tracheophyta</taxon>
        <taxon>Spermatophyta</taxon>
        <taxon>Magnoliopsida</taxon>
        <taxon>eudicotyledons</taxon>
        <taxon>Gunneridae</taxon>
        <taxon>Pentapetalae</taxon>
        <taxon>rosids</taxon>
        <taxon>fabids</taxon>
        <taxon>Fabales</taxon>
        <taxon>Fabaceae</taxon>
        <taxon>Papilionoideae</taxon>
        <taxon>50 kb inversion clade</taxon>
        <taxon>dalbergioids sensu lato</taxon>
        <taxon>Dalbergieae</taxon>
        <taxon>Pterocarpus clade</taxon>
        <taxon>Arachis</taxon>
    </lineage>
</organism>
<accession>A0A444Y676</accession>
<keyword evidence="2" id="KW-1185">Reference proteome</keyword>